<dbReference type="AlphaFoldDB" id="A0AAD2K1X8"/>
<dbReference type="PROSITE" id="PS50048">
    <property type="entry name" value="ZN2_CY6_FUNGAL_2"/>
    <property type="match status" value="1"/>
</dbReference>
<organism evidence="2 3">
    <name type="scientific">Mycena citricolor</name>
    <dbReference type="NCBI Taxonomy" id="2018698"/>
    <lineage>
        <taxon>Eukaryota</taxon>
        <taxon>Fungi</taxon>
        <taxon>Dikarya</taxon>
        <taxon>Basidiomycota</taxon>
        <taxon>Agaricomycotina</taxon>
        <taxon>Agaricomycetes</taxon>
        <taxon>Agaricomycetidae</taxon>
        <taxon>Agaricales</taxon>
        <taxon>Marasmiineae</taxon>
        <taxon>Mycenaceae</taxon>
        <taxon>Mycena</taxon>
    </lineage>
</organism>
<evidence type="ECO:0000313" key="3">
    <source>
        <dbReference type="Proteomes" id="UP001295794"/>
    </source>
</evidence>
<accession>A0AAD2K1X8</accession>
<feature type="non-terminal residue" evidence="2">
    <location>
        <position position="90"/>
    </location>
</feature>
<dbReference type="InterPro" id="IPR001138">
    <property type="entry name" value="Zn2Cys6_DnaBD"/>
</dbReference>
<protein>
    <recommendedName>
        <fullName evidence="1">Zn(2)-C6 fungal-type domain-containing protein</fullName>
    </recommendedName>
</protein>
<dbReference type="EMBL" id="CAVNYO010000403">
    <property type="protein sequence ID" value="CAK5274467.1"/>
    <property type="molecule type" value="Genomic_DNA"/>
</dbReference>
<dbReference type="InterPro" id="IPR036864">
    <property type="entry name" value="Zn2-C6_fun-type_DNA-bd_sf"/>
</dbReference>
<feature type="non-terminal residue" evidence="2">
    <location>
        <position position="1"/>
    </location>
</feature>
<dbReference type="GO" id="GO:0000981">
    <property type="term" value="F:DNA-binding transcription factor activity, RNA polymerase II-specific"/>
    <property type="evidence" value="ECO:0007669"/>
    <property type="project" value="InterPro"/>
</dbReference>
<dbReference type="Pfam" id="PF00172">
    <property type="entry name" value="Zn_clus"/>
    <property type="match status" value="1"/>
</dbReference>
<evidence type="ECO:0000313" key="2">
    <source>
        <dbReference type="EMBL" id="CAK5274467.1"/>
    </source>
</evidence>
<sequence>LKTPSSPHSFTFMDYHRSQARISADQQQFTSNIQRSLIACNNCRQSKTRCNPPSDGKKQGPCERCARKALRCQFVEDRSHKADPQHASAQ</sequence>
<name>A0AAD2K1X8_9AGAR</name>
<feature type="domain" description="Zn(2)-C6 fungal-type" evidence="1">
    <location>
        <begin position="39"/>
        <end position="74"/>
    </location>
</feature>
<evidence type="ECO:0000259" key="1">
    <source>
        <dbReference type="PROSITE" id="PS50048"/>
    </source>
</evidence>
<keyword evidence="3" id="KW-1185">Reference proteome</keyword>
<dbReference type="Proteomes" id="UP001295794">
    <property type="component" value="Unassembled WGS sequence"/>
</dbReference>
<dbReference type="GO" id="GO:0008270">
    <property type="term" value="F:zinc ion binding"/>
    <property type="evidence" value="ECO:0007669"/>
    <property type="project" value="InterPro"/>
</dbReference>
<dbReference type="CDD" id="cd00067">
    <property type="entry name" value="GAL4"/>
    <property type="match status" value="1"/>
</dbReference>
<reference evidence="2" key="1">
    <citation type="submission" date="2023-11" db="EMBL/GenBank/DDBJ databases">
        <authorList>
            <person name="De Vega J J."/>
            <person name="De Vega J J."/>
        </authorList>
    </citation>
    <scope>NUCLEOTIDE SEQUENCE</scope>
</reference>
<proteinExistence type="predicted"/>
<dbReference type="Gene3D" id="4.10.240.10">
    <property type="entry name" value="Zn(2)-C6 fungal-type DNA-binding domain"/>
    <property type="match status" value="1"/>
</dbReference>
<gene>
    <name evidence="2" type="ORF">MYCIT1_LOCUS21693</name>
</gene>
<dbReference type="SUPFAM" id="SSF57701">
    <property type="entry name" value="Zn2/Cys6 DNA-binding domain"/>
    <property type="match status" value="1"/>
</dbReference>
<comment type="caution">
    <text evidence="2">The sequence shown here is derived from an EMBL/GenBank/DDBJ whole genome shotgun (WGS) entry which is preliminary data.</text>
</comment>
<dbReference type="PROSITE" id="PS00463">
    <property type="entry name" value="ZN2_CY6_FUNGAL_1"/>
    <property type="match status" value="1"/>
</dbReference>